<feature type="compositionally biased region" description="Polar residues" evidence="1">
    <location>
        <begin position="116"/>
        <end position="127"/>
    </location>
</feature>
<proteinExistence type="predicted"/>
<dbReference type="KEGG" id="tbn:TBH_C1558"/>
<protein>
    <submittedName>
        <fullName evidence="2">Uncharacterized protein</fullName>
    </submittedName>
</protein>
<evidence type="ECO:0000313" key="3">
    <source>
        <dbReference type="Proteomes" id="UP000031631"/>
    </source>
</evidence>
<reference evidence="2 3" key="1">
    <citation type="journal article" date="2014" name="PLoS ONE">
        <title>Physiological and genomic features of a novel sulfur-oxidizing gammaproteobacterium belonging to a previously uncultivated symbiotic lineage isolated from a hydrothermal vent.</title>
        <authorList>
            <person name="Nunoura T."/>
            <person name="Takaki Y."/>
            <person name="Kazama H."/>
            <person name="Kakuta J."/>
            <person name="Shimamura S."/>
            <person name="Makita H."/>
            <person name="Hirai M."/>
            <person name="Miyazaki M."/>
            <person name="Takai K."/>
        </authorList>
    </citation>
    <scope>NUCLEOTIDE SEQUENCE [LARGE SCALE GENOMIC DNA]</scope>
    <source>
        <strain evidence="2 3">Hiromi1</strain>
    </source>
</reference>
<name>A0A7U6GIU8_9GAMM</name>
<keyword evidence="3" id="KW-1185">Reference proteome</keyword>
<dbReference type="Proteomes" id="UP000031631">
    <property type="component" value="Chromosome"/>
</dbReference>
<organism evidence="2 3">
    <name type="scientific">Thiolapillus brandeum</name>
    <dbReference type="NCBI Taxonomy" id="1076588"/>
    <lineage>
        <taxon>Bacteria</taxon>
        <taxon>Pseudomonadati</taxon>
        <taxon>Pseudomonadota</taxon>
        <taxon>Gammaproteobacteria</taxon>
        <taxon>Chromatiales</taxon>
        <taxon>Sedimenticolaceae</taxon>
        <taxon>Thiolapillus</taxon>
    </lineage>
</organism>
<dbReference type="AlphaFoldDB" id="A0A7U6GIU8"/>
<evidence type="ECO:0000313" key="2">
    <source>
        <dbReference type="EMBL" id="BAO44476.1"/>
    </source>
</evidence>
<gene>
    <name evidence="2" type="ORF">TBH_C1558</name>
</gene>
<dbReference type="EMBL" id="AP012273">
    <property type="protein sequence ID" value="BAO44476.1"/>
    <property type="molecule type" value="Genomic_DNA"/>
</dbReference>
<evidence type="ECO:0000256" key="1">
    <source>
        <dbReference type="SAM" id="MobiDB-lite"/>
    </source>
</evidence>
<feature type="region of interest" description="Disordered" evidence="1">
    <location>
        <begin position="106"/>
        <end position="133"/>
    </location>
</feature>
<sequence>MKFIIIYSMHGFPRKLVVLILSLMLALVPLQGLFASEMSMHASQQTAQTMPAAMEHTQMSMMDAATDCTDCTEETRCCTGNSCNIHQCASCVVMAFLPGSFVFQPPESEDVPGTQLPGNPASTSTSLYRPPQV</sequence>
<dbReference type="RefSeq" id="WP_144375283.1">
    <property type="nucleotide sequence ID" value="NZ_AP012273.1"/>
</dbReference>
<accession>A0A7U6GIU8</accession>